<dbReference type="AlphaFoldDB" id="A0A0E9R094"/>
<proteinExistence type="predicted"/>
<name>A0A0E9R094_ANGAN</name>
<accession>A0A0E9R094</accession>
<organism evidence="1">
    <name type="scientific">Anguilla anguilla</name>
    <name type="common">European freshwater eel</name>
    <name type="synonym">Muraena anguilla</name>
    <dbReference type="NCBI Taxonomy" id="7936"/>
    <lineage>
        <taxon>Eukaryota</taxon>
        <taxon>Metazoa</taxon>
        <taxon>Chordata</taxon>
        <taxon>Craniata</taxon>
        <taxon>Vertebrata</taxon>
        <taxon>Euteleostomi</taxon>
        <taxon>Actinopterygii</taxon>
        <taxon>Neopterygii</taxon>
        <taxon>Teleostei</taxon>
        <taxon>Anguilliformes</taxon>
        <taxon>Anguillidae</taxon>
        <taxon>Anguilla</taxon>
    </lineage>
</organism>
<sequence length="17" mass="1853">MRGYATGTEILIGDRSI</sequence>
<protein>
    <submittedName>
        <fullName evidence="1">Uncharacterized protein</fullName>
    </submittedName>
</protein>
<reference evidence="1" key="1">
    <citation type="submission" date="2014-11" db="EMBL/GenBank/DDBJ databases">
        <authorList>
            <person name="Amaro Gonzalez C."/>
        </authorList>
    </citation>
    <scope>NUCLEOTIDE SEQUENCE</scope>
</reference>
<reference evidence="1" key="2">
    <citation type="journal article" date="2015" name="Fish Shellfish Immunol.">
        <title>Early steps in the European eel (Anguilla anguilla)-Vibrio vulnificus interaction in the gills: Role of the RtxA13 toxin.</title>
        <authorList>
            <person name="Callol A."/>
            <person name="Pajuelo D."/>
            <person name="Ebbesson L."/>
            <person name="Teles M."/>
            <person name="MacKenzie S."/>
            <person name="Amaro C."/>
        </authorList>
    </citation>
    <scope>NUCLEOTIDE SEQUENCE</scope>
</reference>
<dbReference type="EMBL" id="GBXM01086400">
    <property type="protein sequence ID" value="JAH22177.1"/>
    <property type="molecule type" value="Transcribed_RNA"/>
</dbReference>
<evidence type="ECO:0000313" key="1">
    <source>
        <dbReference type="EMBL" id="JAH22177.1"/>
    </source>
</evidence>